<evidence type="ECO:0000259" key="8">
    <source>
        <dbReference type="Pfam" id="PF17768"/>
    </source>
</evidence>
<dbReference type="Pfam" id="PF02272">
    <property type="entry name" value="DHHA1"/>
    <property type="match status" value="1"/>
</dbReference>
<evidence type="ECO:0000256" key="1">
    <source>
        <dbReference type="ARBA" id="ARBA00005915"/>
    </source>
</evidence>
<dbReference type="InterPro" id="IPR003156">
    <property type="entry name" value="DHHA1_dom"/>
</dbReference>
<dbReference type="PANTHER" id="PTHR30255">
    <property type="entry name" value="SINGLE-STRANDED-DNA-SPECIFIC EXONUCLEASE RECJ"/>
    <property type="match status" value="1"/>
</dbReference>
<proteinExistence type="inferred from homology"/>
<dbReference type="Proteomes" id="UP000176336">
    <property type="component" value="Unassembled WGS sequence"/>
</dbReference>
<evidence type="ECO:0000256" key="3">
    <source>
        <dbReference type="ARBA" id="ARBA00022722"/>
    </source>
</evidence>
<organism evidence="9 10">
    <name type="scientific">Candidatus Daviesbacteria bacterium RIFCSPHIGHO2_01_FULL_41_23</name>
    <dbReference type="NCBI Taxonomy" id="1797764"/>
    <lineage>
        <taxon>Bacteria</taxon>
        <taxon>Candidatus Daviesiibacteriota</taxon>
    </lineage>
</organism>
<dbReference type="NCBIfam" id="TIGR00644">
    <property type="entry name" value="recJ"/>
    <property type="match status" value="1"/>
</dbReference>
<protein>
    <recommendedName>
        <fullName evidence="2">Single-stranded-DNA-specific exonuclease RecJ</fullName>
    </recommendedName>
</protein>
<dbReference type="Gene3D" id="2.40.50.460">
    <property type="match status" value="1"/>
</dbReference>
<dbReference type="Pfam" id="PF01368">
    <property type="entry name" value="DHH"/>
    <property type="match status" value="1"/>
</dbReference>
<name>A0A1F5IRR6_9BACT</name>
<keyword evidence="5 9" id="KW-0269">Exonuclease</keyword>
<dbReference type="GO" id="GO:0008409">
    <property type="term" value="F:5'-3' exonuclease activity"/>
    <property type="evidence" value="ECO:0007669"/>
    <property type="project" value="InterPro"/>
</dbReference>
<dbReference type="InterPro" id="IPR038763">
    <property type="entry name" value="DHH_sf"/>
</dbReference>
<dbReference type="PANTHER" id="PTHR30255:SF2">
    <property type="entry name" value="SINGLE-STRANDED-DNA-SPECIFIC EXONUCLEASE RECJ"/>
    <property type="match status" value="1"/>
</dbReference>
<dbReference type="GO" id="GO:0006281">
    <property type="term" value="P:DNA repair"/>
    <property type="evidence" value="ECO:0007669"/>
    <property type="project" value="InterPro"/>
</dbReference>
<dbReference type="SUPFAM" id="SSF64182">
    <property type="entry name" value="DHH phosphoesterases"/>
    <property type="match status" value="1"/>
</dbReference>
<keyword evidence="4" id="KW-0378">Hydrolase</keyword>
<dbReference type="EMBL" id="MFCR01000006">
    <property type="protein sequence ID" value="OGE19052.1"/>
    <property type="molecule type" value="Genomic_DNA"/>
</dbReference>
<reference evidence="9 10" key="1">
    <citation type="journal article" date="2016" name="Nat. Commun.">
        <title>Thousands of microbial genomes shed light on interconnected biogeochemical processes in an aquifer system.</title>
        <authorList>
            <person name="Anantharaman K."/>
            <person name="Brown C.T."/>
            <person name="Hug L.A."/>
            <person name="Sharon I."/>
            <person name="Castelle C.J."/>
            <person name="Probst A.J."/>
            <person name="Thomas B.C."/>
            <person name="Singh A."/>
            <person name="Wilkins M.J."/>
            <person name="Karaoz U."/>
            <person name="Brodie E.L."/>
            <person name="Williams K.H."/>
            <person name="Hubbard S.S."/>
            <person name="Banfield J.F."/>
        </authorList>
    </citation>
    <scope>NUCLEOTIDE SEQUENCE [LARGE SCALE GENOMIC DNA]</scope>
</reference>
<dbReference type="InterPro" id="IPR004610">
    <property type="entry name" value="RecJ"/>
</dbReference>
<feature type="domain" description="RecJ OB" evidence="8">
    <location>
        <begin position="422"/>
        <end position="523"/>
    </location>
</feature>
<evidence type="ECO:0000256" key="2">
    <source>
        <dbReference type="ARBA" id="ARBA00019841"/>
    </source>
</evidence>
<feature type="domain" description="DDH" evidence="6">
    <location>
        <begin position="66"/>
        <end position="201"/>
    </location>
</feature>
<feature type="domain" description="DHHA1" evidence="7">
    <location>
        <begin position="318"/>
        <end position="408"/>
    </location>
</feature>
<dbReference type="InterPro" id="IPR051673">
    <property type="entry name" value="SSDNA_exonuclease_RecJ"/>
</dbReference>
<evidence type="ECO:0000259" key="6">
    <source>
        <dbReference type="Pfam" id="PF01368"/>
    </source>
</evidence>
<evidence type="ECO:0000256" key="4">
    <source>
        <dbReference type="ARBA" id="ARBA00022801"/>
    </source>
</evidence>
<dbReference type="Pfam" id="PF17768">
    <property type="entry name" value="RecJ_OB"/>
    <property type="match status" value="1"/>
</dbReference>
<accession>A0A1F5IRR6</accession>
<dbReference type="GO" id="GO:0006310">
    <property type="term" value="P:DNA recombination"/>
    <property type="evidence" value="ECO:0007669"/>
    <property type="project" value="InterPro"/>
</dbReference>
<gene>
    <name evidence="9" type="ORF">A2871_01735</name>
</gene>
<comment type="caution">
    <text evidence="9">The sequence shown here is derived from an EMBL/GenBank/DDBJ whole genome shotgun (WGS) entry which is preliminary data.</text>
</comment>
<dbReference type="GO" id="GO:0003676">
    <property type="term" value="F:nucleic acid binding"/>
    <property type="evidence" value="ECO:0007669"/>
    <property type="project" value="InterPro"/>
</dbReference>
<comment type="similarity">
    <text evidence="1">Belongs to the RecJ family.</text>
</comment>
<sequence>MKWKIAPRKSDYLIEQLLINRGIKTTKDKELFFHPKLEDFAGDLKIPGIPKAVKRILQAVEKDELIVVYGDYDADGICASAILYKGLTSIGAKVLPYIPHREKEGYGLSKSGLEFVRDSGATLVITVDNGIVAIEQAKFAKKIGLDLIITDHHIPGRNLPQALVIVHSTKMCGASVAWCLIKDLVKKELAVELLQLAAIATVCDLLPLVGLGRAFVVEGLKVLNRTTNLGLLSLINECGLRLQLGNIGSFEIGYMIGPRLNAMGRLDHAIDSLRLLCTKDPVKAKRLAKLLCEANTTRQQMTMEAVEQAKLLVDEKQKIHVLASKEWSAGIIGLVAGKVAEGYNRPAIAISIGAEVSKGSARSIDGINIVELIRKHSDILIDVGGHPGAAGFSILSKYVEVFKKRLEKLALVLPEEEKVLEIEAEVESKQLTKSLVSEIEKFEPFGMNNKKPVFATKTMTVSDIRTVGEGKHLKFKADNIDVIAFSFGDLITKLHEKQIVDLAFQLEINRFNGTEKLQLKVLDVRY</sequence>
<evidence type="ECO:0000256" key="5">
    <source>
        <dbReference type="ARBA" id="ARBA00022839"/>
    </source>
</evidence>
<dbReference type="AlphaFoldDB" id="A0A1F5IRR6"/>
<dbReference type="InterPro" id="IPR041122">
    <property type="entry name" value="RecJ_OB"/>
</dbReference>
<evidence type="ECO:0000259" key="7">
    <source>
        <dbReference type="Pfam" id="PF02272"/>
    </source>
</evidence>
<evidence type="ECO:0000313" key="9">
    <source>
        <dbReference type="EMBL" id="OGE19052.1"/>
    </source>
</evidence>
<keyword evidence="3" id="KW-0540">Nuclease</keyword>
<evidence type="ECO:0000313" key="10">
    <source>
        <dbReference type="Proteomes" id="UP000176336"/>
    </source>
</evidence>
<dbReference type="InterPro" id="IPR001667">
    <property type="entry name" value="DDH_dom"/>
</dbReference>
<dbReference type="Gene3D" id="3.90.1640.30">
    <property type="match status" value="1"/>
</dbReference>